<dbReference type="eggNOG" id="KOG0619">
    <property type="taxonomic scope" value="Eukaryota"/>
</dbReference>
<dbReference type="SMART" id="SM00408">
    <property type="entry name" value="IGc2"/>
    <property type="match status" value="12"/>
</dbReference>
<feature type="compositionally biased region" description="Basic residues" evidence="11">
    <location>
        <begin position="1090"/>
        <end position="1110"/>
    </location>
</feature>
<evidence type="ECO:0000256" key="12">
    <source>
        <dbReference type="SAM" id="SignalP"/>
    </source>
</evidence>
<keyword evidence="9" id="KW-0325">Glycoprotein</keyword>
<evidence type="ECO:0000256" key="8">
    <source>
        <dbReference type="ARBA" id="ARBA00023157"/>
    </source>
</evidence>
<dbReference type="SMART" id="SM00406">
    <property type="entry name" value="IGv"/>
    <property type="match status" value="5"/>
</dbReference>
<dbReference type="InterPro" id="IPR036179">
    <property type="entry name" value="Ig-like_dom_sf"/>
</dbReference>
<sequence length="2615" mass="285185">MGRLAANVWTLRLLLLLLLLTWTDLAQCCPRPCACPQPKEVHCTFRSLLTVPAGVPKQVERMNLGFNTMNRITDSSFAGMRKLELLMMHGNDIHNIPNGAFRDLISLQMMKVSYNKLKIISRNTFQGLWNLARLHLDHNRLEFIHPDAFQGLTSLRLLQLEGNRLQQLHPATFATLSVLGHFPVSTLKHLYLSENGLTSLSQKMLAGMPHLENLFLHENPWVCDCRMKWFRDWSKSAPGVLKCKKDRALAGGQLCPMCSSPKHLKKKDLQELDNPTCSSPVISAPHRTSVLDTESEVMTLEEFRQPLGNISLDLSDEHRNKVTLHCDVNEPTESTTINWDHVNPYQIAANVTLTLDLECPIDRSNYERLWRLIAYYSDVPAHLQREIMLNKEPHVSYRYRQDSEKDALYYTGVKVNVVAEPSWIMQPSLDLRLNRPQSTSKRVRLVLSTSMAELVEAEAMRQQRRTWVMIAARNDTKISHAAVVGKPIQMHCNVHSSGNPSIKWMLPDGSKVEAPYQSSDNRITVSPSGLLDIRAVDHSDSGVYYCIALVTNDITVLPFRLTVEESSSPPPGGEGVSEPVAGVAGRPVSLSCSASGSPDPEISWILPDTSVVNTKSNSSKIVVASNGSLTILNSQVSDNGYYKCVAGNQHGADSLATKVTLTRPSGGLPARKYFSRPQPAEGVSTRIKVPIENDVEASGDSEKEKPEVKVPTGQILSDTSSRRRVPSIGVQGGHPSRKSWRRPAMPRRRIPSPGADKSNTVETRRRINMSNSQIDPKRWASILAKVRGDGGNPKTTTPSAVQVQTSTNTLQEPDTTSTERKKTGPLDKIEGSSAEGATPGSPPSPPSPPPQEASDTVTAAGTPVSTTDISLEIRSLGSVDQTHIIYQIAAPEINPDSDLFTSSTYVMQTTPAPQPTRHGATGPDVSKLHSVELSNVESTTSYGTPFQESQSHMTAGKKETETVTQRSEGDRNLVEDDVFNISESFTKAGDVYQESPVLTTVVAFEEQSTEKYADSNAHSFIKTTTTTAAARQATRNLQRHTTQGKHGISRIPLLTTAAPKKKTGSEKNRGKHTISTDSEPQSRGRGSSNLRRKNGGKQRKPNRKRTRPKSSKPSLHVMDVAPQPTSLAPVSKVIKATATSQSEIETSAGATSSTRAKVDTTVPLTDGQATSLSKMTHEKNTDPLYNGRNNLTPDSSLLKKVSNAKETAPSFAKRANRSMTTTTSVSVPPSTSLGFIGPRETEVNTEPFLTFSLPTPNADKERGGFTSIRPPAVKTTLEEAQKESATGHQGITVDTSPESPYMEAEVIPGASSDKAENQYEPGEAENVTEFPVNSFSSSALSNQREITTENRDSEIPSGSTKANLYEGVRRQESPQVITERPVIFQSTQGSGLNPGLTTITKLSSASTDGDYDHAREGSTLQKKPELGDHYKPLYEDHRNTTELVMSSPFTTTFTPPINSTSEATMLVQTTEKVKKPSQGHPNAQVPVQVPDSTNHIPDRHKERISSTEEKIITNPTPERTKPHVSNSTSQSEDTKPDAGTEKVLNTKQPKPVKQAPTVSPEFPITAHPRVAIPARNGQSRGSSTFLNGTSGRAQQTPFLTSRRGQPKITSTDVSTVTVQAESDAYLPCVSIGEPRPFLSWTKASTGASIAQNTRIQRFEVHSNGTLTIRNVLPLDQGQYLCTVQNQFGEDKAVVTLVVLAEHPRVLQPRHQDTVAYLGDMVKLACRAEGHPPPRTTWVLPDRAMLHMDAASSPGAAEQRVSVLPNGTLQIASVAYADRGVYKCIASNAAGADTVSIRLTVTALPPVIQQLRQENISLPEGITAYLNCSARGAPPTTISWTTPDGMQLKPSQLVSGHNLFVFPNGTLYIRGLSQADAGKYECTASNSIGISSRAISLSVKTTIASARTRITSSSPQVTDVTYGGRLQLDCVATGDPEPRVIWRTPSKKLVDAHYSYDQRIKVYANGSLTIHSLTEKDEGDYLCVARNKIGDDYVPLKVNILTKPAKIEQRTKADQKVTYGGNLKVDCVASGLPNPKIQWALPDGTMVNSIVKSDSSSSSGGGGGGGRSRRYVVFDNGTLFFNDVGMHEEGDYTCYADNQIGKDEMKVHVKVVSYVPVIRNKTSEVVRVMYGESASLKCSAKGEPNPLVLWFSPTNRAIPSASDKYKIHDDGTLVIQNVQRFDGGNYTCLARNSAGQDRKVSRLEILVSPPAINGLRGYTNSLKVSAVRDQRKLIHCEATGIPVPQVMWVLPENIVLPSPYYGSRMTVHRNGTLEIRSLRATDAAQLTCIARNEGGEARLLVQLDVTDTIEKPRLGSPKSESLTLTVGRSMTLNCSVEGSPVPQVTWILPSGAPLMTGTQFTKFFHRSDGRLVISNPALSEAGTYRCLGRNAGGLVERSVVLMPGRKPEINNRYNSPVSVVNGESLHLHCLSTSDPVRLTWTLPSGVVLNRPQRAGRYSVLPNGTLSIHQASVYDRGSYTCRAANEYGSSLLTIPVIIIAYPPRITSGPAPATYAKRGVAVQLNCVAVGIPKAEVAWETPDRTRLIVSPQPRMFGNKYLHPQGSLIIQNPMPKDAGFYRCTARNVIGVDSKGSLSCVCILLPSQLTEVWAFQMNVEL</sequence>
<dbReference type="Proteomes" id="UP000018467">
    <property type="component" value="Unassembled WGS sequence"/>
</dbReference>
<dbReference type="InterPro" id="IPR013098">
    <property type="entry name" value="Ig_I-set"/>
</dbReference>
<feature type="region of interest" description="Disordered" evidence="11">
    <location>
        <begin position="1574"/>
        <end position="1596"/>
    </location>
</feature>
<feature type="compositionally biased region" description="Pro residues" evidence="11">
    <location>
        <begin position="840"/>
        <end position="851"/>
    </location>
</feature>
<dbReference type="FunFam" id="2.60.40.10:FF:000621">
    <property type="entry name" value="Immunoglobulin superfamily member 10"/>
    <property type="match status" value="1"/>
</dbReference>
<feature type="domain" description="Ig-like" evidence="13">
    <location>
        <begin position="2501"/>
        <end position="2593"/>
    </location>
</feature>
<dbReference type="InterPro" id="IPR032675">
    <property type="entry name" value="LRR_dom_sf"/>
</dbReference>
<dbReference type="Gene3D" id="3.80.10.10">
    <property type="entry name" value="Ribonuclease Inhibitor"/>
    <property type="match status" value="2"/>
</dbReference>
<proteinExistence type="predicted"/>
<dbReference type="SUPFAM" id="SSF52058">
    <property type="entry name" value="L domain-like"/>
    <property type="match status" value="1"/>
</dbReference>
<evidence type="ECO:0000256" key="5">
    <source>
        <dbReference type="ARBA" id="ARBA00022737"/>
    </source>
</evidence>
<feature type="region of interest" description="Disordered" evidence="11">
    <location>
        <begin position="1209"/>
        <end position="1238"/>
    </location>
</feature>
<dbReference type="InterPro" id="IPR007110">
    <property type="entry name" value="Ig-like_dom"/>
</dbReference>
<dbReference type="FunFam" id="2.60.40.10:FF:000032">
    <property type="entry name" value="palladin isoform X1"/>
    <property type="match status" value="1"/>
</dbReference>
<evidence type="ECO:0000256" key="2">
    <source>
        <dbReference type="ARBA" id="ARBA00022614"/>
    </source>
</evidence>
<reference evidence="14" key="4">
    <citation type="submission" date="2025-09" db="UniProtKB">
        <authorList>
            <consortium name="Ensembl"/>
        </authorList>
    </citation>
    <scope>IDENTIFICATION</scope>
</reference>
<dbReference type="Pfam" id="PF13855">
    <property type="entry name" value="LRR_8"/>
    <property type="match status" value="1"/>
</dbReference>
<dbReference type="SMART" id="SM00082">
    <property type="entry name" value="LRRCT"/>
    <property type="match status" value="1"/>
</dbReference>
<dbReference type="Bgee" id="ENSAMXG00000024518">
    <property type="expression patterns" value="Expressed in muscle tissue and 5 other cell types or tissues"/>
</dbReference>
<protein>
    <submittedName>
        <fullName evidence="14">Matrix-remodelling associated 5a</fullName>
    </submittedName>
</protein>
<feature type="domain" description="Ig-like" evidence="13">
    <location>
        <begin position="2209"/>
        <end position="2305"/>
    </location>
</feature>
<dbReference type="PANTHER" id="PTHR45842:SF4">
    <property type="entry name" value="MATRIX-REMODELING-ASSOCIATED PROTEIN 5"/>
    <property type="match status" value="1"/>
</dbReference>
<feature type="compositionally biased region" description="Basic and acidic residues" evidence="11">
    <location>
        <begin position="956"/>
        <end position="969"/>
    </location>
</feature>
<name>W5LR00_ASTMX</name>
<evidence type="ECO:0000256" key="7">
    <source>
        <dbReference type="ARBA" id="ARBA00023136"/>
    </source>
</evidence>
<feature type="signal peptide" evidence="12">
    <location>
        <begin position="1"/>
        <end position="28"/>
    </location>
</feature>
<feature type="compositionally biased region" description="Basic and acidic residues" evidence="11">
    <location>
        <begin position="817"/>
        <end position="830"/>
    </location>
</feature>
<dbReference type="InterPro" id="IPR013106">
    <property type="entry name" value="Ig_V-set"/>
</dbReference>
<evidence type="ECO:0000256" key="6">
    <source>
        <dbReference type="ARBA" id="ARBA00022989"/>
    </source>
</evidence>
<keyword evidence="15" id="KW-1185">Reference proteome</keyword>
<reference evidence="15" key="2">
    <citation type="journal article" date="2014" name="Nat. Commun.">
        <title>The cavefish genome reveals candidate genes for eye loss.</title>
        <authorList>
            <person name="McGaugh S.E."/>
            <person name="Gross J.B."/>
            <person name="Aken B."/>
            <person name="Blin M."/>
            <person name="Borowsky R."/>
            <person name="Chalopin D."/>
            <person name="Hinaux H."/>
            <person name="Jeffery W.R."/>
            <person name="Keene A."/>
            <person name="Ma L."/>
            <person name="Minx P."/>
            <person name="Murphy D."/>
            <person name="O'Quin K.E."/>
            <person name="Retaux S."/>
            <person name="Rohner N."/>
            <person name="Searle S.M."/>
            <person name="Stahl B.A."/>
            <person name="Tabin C."/>
            <person name="Volff J.N."/>
            <person name="Yoshizawa M."/>
            <person name="Warren W.C."/>
        </authorList>
    </citation>
    <scope>NUCLEOTIDE SEQUENCE [LARGE SCALE GENOMIC DNA]</scope>
    <source>
        <strain evidence="15">female</strain>
    </source>
</reference>
<organism evidence="14 15">
    <name type="scientific">Astyanax mexicanus</name>
    <name type="common">Blind cave fish</name>
    <name type="synonym">Astyanax fasciatus mexicanus</name>
    <dbReference type="NCBI Taxonomy" id="7994"/>
    <lineage>
        <taxon>Eukaryota</taxon>
        <taxon>Metazoa</taxon>
        <taxon>Chordata</taxon>
        <taxon>Craniata</taxon>
        <taxon>Vertebrata</taxon>
        <taxon>Euteleostomi</taxon>
        <taxon>Actinopterygii</taxon>
        <taxon>Neopterygii</taxon>
        <taxon>Teleostei</taxon>
        <taxon>Ostariophysi</taxon>
        <taxon>Characiformes</taxon>
        <taxon>Characoidei</taxon>
        <taxon>Acestrorhamphidae</taxon>
        <taxon>Acestrorhamphinae</taxon>
        <taxon>Astyanax</taxon>
    </lineage>
</organism>
<feature type="domain" description="Ig-like" evidence="13">
    <location>
        <begin position="1804"/>
        <end position="1897"/>
    </location>
</feature>
<evidence type="ECO:0000313" key="14">
    <source>
        <dbReference type="Ensembl" id="ENSAMXP00000025219.2"/>
    </source>
</evidence>
<evidence type="ECO:0000256" key="11">
    <source>
        <dbReference type="SAM" id="MobiDB-lite"/>
    </source>
</evidence>
<feature type="domain" description="Ig-like" evidence="13">
    <location>
        <begin position="2003"/>
        <end position="2112"/>
    </location>
</feature>
<evidence type="ECO:0000256" key="4">
    <source>
        <dbReference type="ARBA" id="ARBA00022729"/>
    </source>
</evidence>
<feature type="domain" description="Ig-like" evidence="13">
    <location>
        <begin position="1907"/>
        <end position="1998"/>
    </location>
</feature>
<feature type="compositionally biased region" description="Polar residues" evidence="11">
    <location>
        <begin position="939"/>
        <end position="953"/>
    </location>
</feature>
<dbReference type="InterPro" id="IPR000483">
    <property type="entry name" value="Cys-rich_flank_reg_C"/>
</dbReference>
<dbReference type="InterPro" id="IPR003599">
    <property type="entry name" value="Ig_sub"/>
</dbReference>
<feature type="domain" description="Ig-like" evidence="13">
    <location>
        <begin position="2406"/>
        <end position="2491"/>
    </location>
</feature>
<dbReference type="Pfam" id="PF07679">
    <property type="entry name" value="I-set"/>
    <property type="match status" value="7"/>
</dbReference>
<feature type="domain" description="Ig-like" evidence="13">
    <location>
        <begin position="2115"/>
        <end position="2200"/>
    </location>
</feature>
<keyword evidence="3" id="KW-0812">Transmembrane</keyword>
<dbReference type="STRING" id="7994.ENSAMXP00000025219"/>
<feature type="region of interest" description="Disordered" evidence="11">
    <location>
        <begin position="1026"/>
        <end position="1126"/>
    </location>
</feature>
<reference evidence="14" key="3">
    <citation type="submission" date="2025-08" db="UniProtKB">
        <authorList>
            <consortium name="Ensembl"/>
        </authorList>
    </citation>
    <scope>IDENTIFICATION</scope>
</reference>
<feature type="domain" description="Ig-like" evidence="13">
    <location>
        <begin position="571"/>
        <end position="662"/>
    </location>
</feature>
<dbReference type="SMART" id="SM00369">
    <property type="entry name" value="LRR_TYP"/>
    <property type="match status" value="5"/>
</dbReference>
<feature type="compositionally biased region" description="Polar residues" evidence="11">
    <location>
        <begin position="1513"/>
        <end position="1531"/>
    </location>
</feature>
<dbReference type="InParanoid" id="W5LR00"/>
<feature type="region of interest" description="Disordered" evidence="11">
    <location>
        <begin position="1471"/>
        <end position="1560"/>
    </location>
</feature>
<feature type="region of interest" description="Disordered" evidence="11">
    <location>
        <begin position="1249"/>
        <end position="1268"/>
    </location>
</feature>
<dbReference type="GeneTree" id="ENSGT00940000159942"/>
<dbReference type="Pfam" id="PF13927">
    <property type="entry name" value="Ig_3"/>
    <property type="match status" value="5"/>
</dbReference>
<dbReference type="FunFam" id="2.60.40.10:FF:001306">
    <property type="entry name" value="Matrix remodeling associated 5"/>
    <property type="match status" value="1"/>
</dbReference>
<comment type="subcellular location">
    <subcellularLocation>
        <location evidence="1">Membrane</location>
        <topology evidence="1">Single-pass membrane protein</topology>
    </subcellularLocation>
</comment>
<evidence type="ECO:0000256" key="1">
    <source>
        <dbReference type="ARBA" id="ARBA00004167"/>
    </source>
</evidence>
<keyword evidence="10" id="KW-0393">Immunoglobulin domain</keyword>
<dbReference type="FunFam" id="2.60.40.10:FF:000076">
    <property type="entry name" value="Leucine-rich repeat and Ig domain-containing 4"/>
    <property type="match status" value="1"/>
</dbReference>
<feature type="region of interest" description="Disordered" evidence="11">
    <location>
        <begin position="939"/>
        <end position="969"/>
    </location>
</feature>
<feature type="chain" id="PRO_5017477400" evidence="12">
    <location>
        <begin position="29"/>
        <end position="2615"/>
    </location>
</feature>
<feature type="region of interest" description="Disordered" evidence="11">
    <location>
        <begin position="1338"/>
        <end position="1360"/>
    </location>
</feature>
<feature type="compositionally biased region" description="Polar residues" evidence="11">
    <location>
        <begin position="1073"/>
        <end position="1089"/>
    </location>
</feature>
<keyword evidence="5" id="KW-0677">Repeat</keyword>
<feature type="compositionally biased region" description="Polar residues" evidence="11">
    <location>
        <begin position="793"/>
        <end position="816"/>
    </location>
</feature>
<feature type="compositionally biased region" description="Low complexity" evidence="11">
    <location>
        <begin position="1026"/>
        <end position="1035"/>
    </location>
</feature>
<feature type="compositionally biased region" description="Basic and acidic residues" evidence="11">
    <location>
        <begin position="1496"/>
        <end position="1511"/>
    </location>
</feature>
<keyword evidence="8" id="KW-1015">Disulfide bond</keyword>
<feature type="domain" description="Ig-like" evidence="13">
    <location>
        <begin position="1606"/>
        <end position="1695"/>
    </location>
</feature>
<keyword evidence="2" id="KW-0433">Leucine-rich repeat</keyword>
<dbReference type="Gene3D" id="2.60.40.10">
    <property type="entry name" value="Immunoglobulins"/>
    <property type="match status" value="12"/>
</dbReference>
<feature type="compositionally biased region" description="Polar residues" evidence="11">
    <location>
        <begin position="1576"/>
        <end position="1596"/>
    </location>
</feature>
<dbReference type="SUPFAM" id="SSF48726">
    <property type="entry name" value="Immunoglobulin"/>
    <property type="match status" value="12"/>
</dbReference>
<dbReference type="HOGENOM" id="CLU_000580_0_0_1"/>
<feature type="region of interest" description="Disordered" evidence="11">
    <location>
        <begin position="692"/>
        <end position="860"/>
    </location>
</feature>
<dbReference type="InterPro" id="IPR003591">
    <property type="entry name" value="Leu-rich_rpt_typical-subtyp"/>
</dbReference>
<feature type="domain" description="Ig-like" evidence="13">
    <location>
        <begin position="485"/>
        <end position="548"/>
    </location>
</feature>
<dbReference type="GO" id="GO:0016020">
    <property type="term" value="C:membrane"/>
    <property type="evidence" value="ECO:0007669"/>
    <property type="project" value="UniProtKB-SubCell"/>
</dbReference>
<evidence type="ECO:0000256" key="10">
    <source>
        <dbReference type="ARBA" id="ARBA00023319"/>
    </source>
</evidence>
<evidence type="ECO:0000256" key="3">
    <source>
        <dbReference type="ARBA" id="ARBA00022692"/>
    </source>
</evidence>
<feature type="domain" description="Ig-like" evidence="13">
    <location>
        <begin position="2311"/>
        <end position="2399"/>
    </location>
</feature>
<accession>W5LR00</accession>
<dbReference type="InterPro" id="IPR003598">
    <property type="entry name" value="Ig_sub2"/>
</dbReference>
<dbReference type="Ensembl" id="ENSAMXT00000025233.2">
    <property type="protein sequence ID" value="ENSAMXP00000025219.2"/>
    <property type="gene ID" value="ENSAMXG00000024518.2"/>
</dbReference>
<keyword evidence="4 12" id="KW-0732">Signal</keyword>
<dbReference type="CDD" id="cd00096">
    <property type="entry name" value="Ig"/>
    <property type="match status" value="2"/>
</dbReference>
<keyword evidence="6" id="KW-1133">Transmembrane helix</keyword>
<feature type="compositionally biased region" description="Low complexity" evidence="11">
    <location>
        <begin position="1218"/>
        <end position="1232"/>
    </location>
</feature>
<feature type="domain" description="Ig-like" evidence="13">
    <location>
        <begin position="1703"/>
        <end position="1799"/>
    </location>
</feature>
<evidence type="ECO:0000256" key="9">
    <source>
        <dbReference type="ARBA" id="ARBA00023180"/>
    </source>
</evidence>
<dbReference type="FunFam" id="2.60.40.10:FF:001377">
    <property type="entry name" value="Matrix remodeling associated 5"/>
    <property type="match status" value="1"/>
</dbReference>
<dbReference type="InterPro" id="IPR013783">
    <property type="entry name" value="Ig-like_fold"/>
</dbReference>
<reference evidence="15" key="1">
    <citation type="submission" date="2013-03" db="EMBL/GenBank/DDBJ databases">
        <authorList>
            <person name="Jeffery W."/>
            <person name="Warren W."/>
            <person name="Wilson R.K."/>
        </authorList>
    </citation>
    <scope>NUCLEOTIDE SEQUENCE</scope>
    <source>
        <strain evidence="15">female</strain>
    </source>
</reference>
<evidence type="ECO:0000313" key="15">
    <source>
        <dbReference type="Proteomes" id="UP000018467"/>
    </source>
</evidence>
<keyword evidence="7" id="KW-0472">Membrane</keyword>
<dbReference type="PANTHER" id="PTHR45842">
    <property type="entry name" value="SYNAPTIC ADHESION-LIKE MOLECULE SALM"/>
    <property type="match status" value="1"/>
</dbReference>
<dbReference type="SMART" id="SM00409">
    <property type="entry name" value="IG"/>
    <property type="match status" value="12"/>
</dbReference>
<feature type="compositionally biased region" description="Basic residues" evidence="11">
    <location>
        <begin position="735"/>
        <end position="750"/>
    </location>
</feature>
<dbReference type="InterPro" id="IPR050467">
    <property type="entry name" value="LRFN"/>
</dbReference>
<dbReference type="PROSITE" id="PS50835">
    <property type="entry name" value="IG_LIKE"/>
    <property type="match status" value="12"/>
</dbReference>
<evidence type="ECO:0000259" key="13">
    <source>
        <dbReference type="PROSITE" id="PS50835"/>
    </source>
</evidence>
<dbReference type="InterPro" id="IPR001611">
    <property type="entry name" value="Leu-rich_rpt"/>
</dbReference>